<dbReference type="EMBL" id="KK583321">
    <property type="protein sequence ID" value="KDO20173.1"/>
    <property type="molecule type" value="Genomic_DNA"/>
</dbReference>
<accession>A0A067BPM4</accession>
<name>A0A067BPM4_SAPPC</name>
<evidence type="ECO:0000313" key="3">
    <source>
        <dbReference type="Proteomes" id="UP000030745"/>
    </source>
</evidence>
<dbReference type="KEGG" id="spar:SPRG_14521"/>
<dbReference type="GeneID" id="24136321"/>
<dbReference type="AlphaFoldDB" id="A0A067BPM4"/>
<keyword evidence="3" id="KW-1185">Reference proteome</keyword>
<sequence length="676" mass="74546">MSDEDKYSLQTFARDAARVHCCRSNPNVRRSPTVKLGDLTVATWPLSTETVAALIAAYPERVPAKDVTVHNYHFFRGDFFVDSNILGALDPAPDDSNYFSMAYKPTLAHFAIDLTGDASTLTPTSRPPPHTFATVVYFFPSTCVGGAVTISDDDWTTTFEALDGCFLSFYSTCQVTVAPITSGHRSVAVYYAAYDLGESGWHDTVPTAWFAPRPLPSIQELQDVAGHYDHDGSIGVAIGLETRSSTFDSLHGRDKAIVDRLLAADVYDIALVQTGDDGKKHTDANAALPASFHPLCATPTLVQEIYHQTPIHEFAADTDEYESPGCFLLVWPKAARVHILGYNRLIALLRANVDGDDLGFGSLNSVFTAAFRYFYRRPRDNDGRGSSLNRSEFRSQEPERPNPDQITNKMASVLYNHGDLHLIETFLDVHDQWADDETMANWIVAVVRRFGAARFQHRLQTAHVTIDFAAHLVQLATAGDVVAQSIACDCIPLWWPHLLSNLVQTFYKLQRVSRVFDVETYMLTHPMDLTASMHLRRYLPEVLVHKVAAYLVAPPVSLADALRDRAHLAGYLPAAMWPHRNALSQARAASCIEAATEYLCAPGGGTHFSTGHLPSLVYLALLTAGTPAFAKVDAAVQKLRRYAVFTSECAGLDTASLSTMQALVMDEYMQPKQPPT</sequence>
<feature type="region of interest" description="Disordered" evidence="1">
    <location>
        <begin position="382"/>
        <end position="405"/>
    </location>
</feature>
<dbReference type="VEuPathDB" id="FungiDB:SPRG_14521"/>
<protein>
    <submittedName>
        <fullName evidence="2">Uncharacterized protein</fullName>
    </submittedName>
</protein>
<dbReference type="OMA" id="ATEYLCH"/>
<reference evidence="2 3" key="1">
    <citation type="journal article" date="2013" name="PLoS Genet.">
        <title>Distinctive expansion of potential virulence genes in the genome of the oomycete fish pathogen Saprolegnia parasitica.</title>
        <authorList>
            <person name="Jiang R.H."/>
            <person name="de Bruijn I."/>
            <person name="Haas B.J."/>
            <person name="Belmonte R."/>
            <person name="Lobach L."/>
            <person name="Christie J."/>
            <person name="van den Ackerveken G."/>
            <person name="Bottin A."/>
            <person name="Bulone V."/>
            <person name="Diaz-Moreno S.M."/>
            <person name="Dumas B."/>
            <person name="Fan L."/>
            <person name="Gaulin E."/>
            <person name="Govers F."/>
            <person name="Grenville-Briggs L.J."/>
            <person name="Horner N.R."/>
            <person name="Levin J.Z."/>
            <person name="Mammella M."/>
            <person name="Meijer H.J."/>
            <person name="Morris P."/>
            <person name="Nusbaum C."/>
            <person name="Oome S."/>
            <person name="Phillips A.J."/>
            <person name="van Rooyen D."/>
            <person name="Rzeszutek E."/>
            <person name="Saraiva M."/>
            <person name="Secombes C.J."/>
            <person name="Seidl M.F."/>
            <person name="Snel B."/>
            <person name="Stassen J.H."/>
            <person name="Sykes S."/>
            <person name="Tripathy S."/>
            <person name="van den Berg H."/>
            <person name="Vega-Arreguin J.C."/>
            <person name="Wawra S."/>
            <person name="Young S.K."/>
            <person name="Zeng Q."/>
            <person name="Dieguez-Uribeondo J."/>
            <person name="Russ C."/>
            <person name="Tyler B.M."/>
            <person name="van West P."/>
        </authorList>
    </citation>
    <scope>NUCLEOTIDE SEQUENCE [LARGE SCALE GENOMIC DNA]</scope>
    <source>
        <strain evidence="2 3">CBS 223.65</strain>
    </source>
</reference>
<proteinExistence type="predicted"/>
<dbReference type="RefSeq" id="XP_012209122.1">
    <property type="nucleotide sequence ID" value="XM_012353732.1"/>
</dbReference>
<organism evidence="2 3">
    <name type="scientific">Saprolegnia parasitica (strain CBS 223.65)</name>
    <dbReference type="NCBI Taxonomy" id="695850"/>
    <lineage>
        <taxon>Eukaryota</taxon>
        <taxon>Sar</taxon>
        <taxon>Stramenopiles</taxon>
        <taxon>Oomycota</taxon>
        <taxon>Saprolegniomycetes</taxon>
        <taxon>Saprolegniales</taxon>
        <taxon>Saprolegniaceae</taxon>
        <taxon>Saprolegnia</taxon>
    </lineage>
</organism>
<evidence type="ECO:0000256" key="1">
    <source>
        <dbReference type="SAM" id="MobiDB-lite"/>
    </source>
</evidence>
<gene>
    <name evidence="2" type="ORF">SPRG_14521</name>
</gene>
<evidence type="ECO:0000313" key="2">
    <source>
        <dbReference type="EMBL" id="KDO20173.1"/>
    </source>
</evidence>
<dbReference type="OrthoDB" id="10330334at2759"/>
<feature type="compositionally biased region" description="Basic and acidic residues" evidence="1">
    <location>
        <begin position="391"/>
        <end position="402"/>
    </location>
</feature>
<dbReference type="Proteomes" id="UP000030745">
    <property type="component" value="Unassembled WGS sequence"/>
</dbReference>